<dbReference type="InterPro" id="IPR027275">
    <property type="entry name" value="PRC-brl_dom"/>
</dbReference>
<dbReference type="PANTHER" id="PTHR40061:SF1">
    <property type="entry name" value="SPORULATION PROTEIN YLMC-RELATED"/>
    <property type="match status" value="1"/>
</dbReference>
<proteinExistence type="predicted"/>
<dbReference type="NCBIfam" id="TIGR02888">
    <property type="entry name" value="spore_YlmC_YmxH"/>
    <property type="match status" value="1"/>
</dbReference>
<evidence type="ECO:0000259" key="1">
    <source>
        <dbReference type="Pfam" id="PF05239"/>
    </source>
</evidence>
<comment type="caution">
    <text evidence="2">The sequence shown here is derived from an EMBL/GenBank/DDBJ whole genome shotgun (WGS) entry which is preliminary data.</text>
</comment>
<dbReference type="PANTHER" id="PTHR40061">
    <property type="entry name" value="SPORULATION PROTEIN YLMC-RELATED"/>
    <property type="match status" value="1"/>
</dbReference>
<name>A0A9D1KFB3_9FIRM</name>
<dbReference type="InterPro" id="IPR014238">
    <property type="entry name" value="Spore_YlmC/YmxH"/>
</dbReference>
<evidence type="ECO:0000313" key="3">
    <source>
        <dbReference type="Proteomes" id="UP000886860"/>
    </source>
</evidence>
<protein>
    <submittedName>
        <fullName evidence="2">YlmC/YmxH family sporulation protein</fullName>
    </submittedName>
</protein>
<dbReference type="SUPFAM" id="SSF50346">
    <property type="entry name" value="PRC-barrel domain"/>
    <property type="match status" value="1"/>
</dbReference>
<dbReference type="InterPro" id="IPR011033">
    <property type="entry name" value="PRC_barrel-like_sf"/>
</dbReference>
<evidence type="ECO:0000313" key="2">
    <source>
        <dbReference type="EMBL" id="HIT41694.1"/>
    </source>
</evidence>
<dbReference type="AlphaFoldDB" id="A0A9D1KFB3"/>
<gene>
    <name evidence="2" type="ORF">IAB60_06290</name>
</gene>
<feature type="domain" description="PRC-barrel" evidence="1">
    <location>
        <begin position="1"/>
        <end position="79"/>
    </location>
</feature>
<dbReference type="Proteomes" id="UP000886860">
    <property type="component" value="Unassembled WGS sequence"/>
</dbReference>
<sequence>MRICDLKCREVINIRDCKRLGFVGDVDFDLENGCILAIIVPGPPTICGFLGREKEFIIPYCCIRQVGPDIILVDVDEKEVSGKCSQ</sequence>
<dbReference type="EMBL" id="DVKS01000105">
    <property type="protein sequence ID" value="HIT41694.1"/>
    <property type="molecule type" value="Genomic_DNA"/>
</dbReference>
<dbReference type="Pfam" id="PF05239">
    <property type="entry name" value="PRC"/>
    <property type="match status" value="1"/>
</dbReference>
<organism evidence="2 3">
    <name type="scientific">Candidatus Caccovicinus merdipullorum</name>
    <dbReference type="NCBI Taxonomy" id="2840724"/>
    <lineage>
        <taxon>Bacteria</taxon>
        <taxon>Bacillati</taxon>
        <taxon>Bacillota</taxon>
        <taxon>Clostridia</taxon>
        <taxon>Eubacteriales</taxon>
        <taxon>Candidatus Caccovicinus</taxon>
    </lineage>
</organism>
<accession>A0A9D1KFB3</accession>
<reference evidence="2" key="1">
    <citation type="submission" date="2020-10" db="EMBL/GenBank/DDBJ databases">
        <authorList>
            <person name="Gilroy R."/>
        </authorList>
    </citation>
    <scope>NUCLEOTIDE SEQUENCE</scope>
    <source>
        <strain evidence="2">CHK123-3438</strain>
    </source>
</reference>
<reference evidence="2" key="2">
    <citation type="journal article" date="2021" name="PeerJ">
        <title>Extensive microbial diversity within the chicken gut microbiome revealed by metagenomics and culture.</title>
        <authorList>
            <person name="Gilroy R."/>
            <person name="Ravi A."/>
            <person name="Getino M."/>
            <person name="Pursley I."/>
            <person name="Horton D.L."/>
            <person name="Alikhan N.F."/>
            <person name="Baker D."/>
            <person name="Gharbi K."/>
            <person name="Hall N."/>
            <person name="Watson M."/>
            <person name="Adriaenssens E.M."/>
            <person name="Foster-Nyarko E."/>
            <person name="Jarju S."/>
            <person name="Secka A."/>
            <person name="Antonio M."/>
            <person name="Oren A."/>
            <person name="Chaudhuri R.R."/>
            <person name="La Ragione R."/>
            <person name="Hildebrand F."/>
            <person name="Pallen M.J."/>
        </authorList>
    </citation>
    <scope>NUCLEOTIDE SEQUENCE</scope>
    <source>
        <strain evidence="2">CHK123-3438</strain>
    </source>
</reference>
<dbReference type="Gene3D" id="2.30.30.240">
    <property type="entry name" value="PRC-barrel domain"/>
    <property type="match status" value="1"/>
</dbReference>